<dbReference type="Gene3D" id="3.30.1390.30">
    <property type="entry name" value="Penicillin-binding protein 2a, domain 3"/>
    <property type="match status" value="1"/>
</dbReference>
<dbReference type="InterPro" id="IPR032710">
    <property type="entry name" value="NTF2-like_dom_sf"/>
</dbReference>
<dbReference type="Gene3D" id="3.40.710.10">
    <property type="entry name" value="DD-peptidase/beta-lactamase superfamily"/>
    <property type="match status" value="1"/>
</dbReference>
<dbReference type="KEGG" id="cia:BEN51_00515"/>
<dbReference type="OrthoDB" id="9766847at2"/>
<dbReference type="PROSITE" id="PS51257">
    <property type="entry name" value="PROKAR_LIPOPROTEIN"/>
    <property type="match status" value="1"/>
</dbReference>
<evidence type="ECO:0000313" key="8">
    <source>
        <dbReference type="EMBL" id="ASW42043.1"/>
    </source>
</evidence>
<evidence type="ECO:0000256" key="4">
    <source>
        <dbReference type="SAM" id="SignalP"/>
    </source>
</evidence>
<feature type="chain" id="PRO_5039267447" evidence="4">
    <location>
        <begin position="26"/>
        <end position="671"/>
    </location>
</feature>
<dbReference type="Gene3D" id="3.90.1310.10">
    <property type="entry name" value="Penicillin-binding protein 2a (Domain 2)"/>
    <property type="match status" value="1"/>
</dbReference>
<accession>A0A343J935</accession>
<dbReference type="InterPro" id="IPR001460">
    <property type="entry name" value="PCN-bd_Tpept"/>
</dbReference>
<dbReference type="Pfam" id="PF03717">
    <property type="entry name" value="PBP_dimer"/>
    <property type="match status" value="1"/>
</dbReference>
<dbReference type="InterPro" id="IPR007887">
    <property type="entry name" value="MecA_N"/>
</dbReference>
<protein>
    <submittedName>
        <fullName evidence="8">Peptidoglycan glycosyltransferase</fullName>
    </submittedName>
</protein>
<name>A0A343J935_9CLOT</name>
<dbReference type="PANTHER" id="PTHR30627">
    <property type="entry name" value="PEPTIDOGLYCAN D,D-TRANSPEPTIDASE"/>
    <property type="match status" value="1"/>
</dbReference>
<dbReference type="PANTHER" id="PTHR30627:SF25">
    <property type="entry name" value="PENICILLIN-BINDING PROTEIN 3"/>
    <property type="match status" value="1"/>
</dbReference>
<dbReference type="GO" id="GO:0008658">
    <property type="term" value="F:penicillin binding"/>
    <property type="evidence" value="ECO:0007669"/>
    <property type="project" value="InterPro"/>
</dbReference>
<organism evidence="8 9">
    <name type="scientific">Clostridium isatidis</name>
    <dbReference type="NCBI Taxonomy" id="182773"/>
    <lineage>
        <taxon>Bacteria</taxon>
        <taxon>Bacillati</taxon>
        <taxon>Bacillota</taxon>
        <taxon>Clostridia</taxon>
        <taxon>Eubacteriales</taxon>
        <taxon>Clostridiaceae</taxon>
        <taxon>Clostridium</taxon>
    </lineage>
</organism>
<evidence type="ECO:0000313" key="9">
    <source>
        <dbReference type="Proteomes" id="UP000264883"/>
    </source>
</evidence>
<dbReference type="InterPro" id="IPR005311">
    <property type="entry name" value="PBP_dimer"/>
</dbReference>
<dbReference type="GO" id="GO:0071555">
    <property type="term" value="P:cell wall organization"/>
    <property type="evidence" value="ECO:0007669"/>
    <property type="project" value="TreeGrafter"/>
</dbReference>
<keyword evidence="9" id="KW-1185">Reference proteome</keyword>
<feature type="domain" description="Penicillin-binding protein transpeptidase" evidence="5">
    <location>
        <begin position="351"/>
        <end position="666"/>
    </location>
</feature>
<dbReference type="SUPFAM" id="SSF54427">
    <property type="entry name" value="NTF2-like"/>
    <property type="match status" value="1"/>
</dbReference>
<dbReference type="Pfam" id="PF00905">
    <property type="entry name" value="Transpeptidase"/>
    <property type="match status" value="1"/>
</dbReference>
<evidence type="ECO:0000259" key="5">
    <source>
        <dbReference type="Pfam" id="PF00905"/>
    </source>
</evidence>
<proteinExistence type="inferred from homology"/>
<dbReference type="InterPro" id="IPR012338">
    <property type="entry name" value="Beta-lactam/transpept-like"/>
</dbReference>
<dbReference type="SUPFAM" id="SSF56519">
    <property type="entry name" value="Penicillin binding protein dimerisation domain"/>
    <property type="match status" value="1"/>
</dbReference>
<keyword evidence="8" id="KW-0808">Transferase</keyword>
<dbReference type="GO" id="GO:0016740">
    <property type="term" value="F:transferase activity"/>
    <property type="evidence" value="ECO:0007669"/>
    <property type="project" value="UniProtKB-KW"/>
</dbReference>
<evidence type="ECO:0000256" key="3">
    <source>
        <dbReference type="ARBA" id="ARBA00023136"/>
    </source>
</evidence>
<evidence type="ECO:0000259" key="6">
    <source>
        <dbReference type="Pfam" id="PF03717"/>
    </source>
</evidence>
<dbReference type="GO" id="GO:0005886">
    <property type="term" value="C:plasma membrane"/>
    <property type="evidence" value="ECO:0007669"/>
    <property type="project" value="TreeGrafter"/>
</dbReference>
<feature type="domain" description="NTF2-like N-terminal transpeptidase" evidence="7">
    <location>
        <begin position="28"/>
        <end position="144"/>
    </location>
</feature>
<evidence type="ECO:0000256" key="2">
    <source>
        <dbReference type="ARBA" id="ARBA00007171"/>
    </source>
</evidence>
<feature type="signal peptide" evidence="4">
    <location>
        <begin position="1"/>
        <end position="25"/>
    </location>
</feature>
<keyword evidence="3" id="KW-0472">Membrane</keyword>
<dbReference type="GO" id="GO:0046677">
    <property type="term" value="P:response to antibiotic"/>
    <property type="evidence" value="ECO:0007669"/>
    <property type="project" value="InterPro"/>
</dbReference>
<comment type="similarity">
    <text evidence="2">Belongs to the transpeptidase family.</text>
</comment>
<dbReference type="SUPFAM" id="SSF56601">
    <property type="entry name" value="beta-lactamase/transpeptidase-like"/>
    <property type="match status" value="1"/>
</dbReference>
<dbReference type="InterPro" id="IPR036138">
    <property type="entry name" value="PBP_dimer_sf"/>
</dbReference>
<dbReference type="RefSeq" id="WP_119864178.1">
    <property type="nucleotide sequence ID" value="NZ_CP016786.1"/>
</dbReference>
<feature type="domain" description="Penicillin-binding protein dimerisation" evidence="6">
    <location>
        <begin position="151"/>
        <end position="313"/>
    </location>
</feature>
<evidence type="ECO:0000256" key="1">
    <source>
        <dbReference type="ARBA" id="ARBA00004370"/>
    </source>
</evidence>
<dbReference type="Proteomes" id="UP000264883">
    <property type="component" value="Chromosome"/>
</dbReference>
<comment type="subcellular location">
    <subcellularLocation>
        <location evidence="1">Membrane</location>
    </subcellularLocation>
</comment>
<dbReference type="Gene3D" id="3.10.450.100">
    <property type="entry name" value="NTF2-like, domain 1"/>
    <property type="match status" value="1"/>
</dbReference>
<dbReference type="EMBL" id="CP016786">
    <property type="protein sequence ID" value="ASW42043.1"/>
    <property type="molecule type" value="Genomic_DNA"/>
</dbReference>
<sequence length="671" mass="74380">MKNKKPIIVSVLLLSFILLTSGCSSLDKAQKTFDVYVEKWVQADYSGMYEMLTEDIKESLSEKDFVTRYNNIFSAINANDLIVEPDGDRAKEKDGVNIPFKVTMNSIAGNITLTGYKLSLIKENKEYKIKWDEGLIFPQMIKDDKVWVNTVPAKRGSILDKDGNPLAQDGILNTVGIYPAKFNKGDIDAKITEIASTLDISEDNIKTKLNENTNPEHFIPLVDILPEDTRLSNLKNREEEGILIREKEGRVYKGGEAFGRLIGYIGNITAEELEANKGKGYHDTSLIGKAGLEQVFEETLRGQDFAEIYIERATEKITIASIESKDGKDIKTSIDTELQKKIYSEMNGEKGAATAVNPKTGEVLAMISSPSFDSNVFTTYVTKTQKAKWEEIGDADEINRFNKIYSPGSTMKLLTSVIGLENTIIAPNSTRDIEGLTWQKDNSWGDYKITRVTDPGKAVSLKDAVNHSDNIYYGQVALELGSEKFINGIKKFGIGEELPFEYPMELSQISNDGNLDNEILLADTGYGQGEIMMTPLHVALSYSALANEGNIMKPRLVISENSEAVVWKEQAILNDNLPVLIDAFTALINDPGATIPDGAVPGFRVAGKTGTAEIKQSQDDTSGTENGWFVSVDTDTSKISLAMIIEDVKDRGHSHFTVPKVRNVMEYYLNR</sequence>
<keyword evidence="4" id="KW-0732">Signal</keyword>
<gene>
    <name evidence="8" type="ORF">BEN51_00515</name>
</gene>
<evidence type="ECO:0000259" key="7">
    <source>
        <dbReference type="Pfam" id="PF05223"/>
    </source>
</evidence>
<dbReference type="GO" id="GO:0071972">
    <property type="term" value="F:peptidoglycan L,D-transpeptidase activity"/>
    <property type="evidence" value="ECO:0007669"/>
    <property type="project" value="TreeGrafter"/>
</dbReference>
<dbReference type="Pfam" id="PF05223">
    <property type="entry name" value="MecA_N"/>
    <property type="match status" value="1"/>
</dbReference>
<dbReference type="AlphaFoldDB" id="A0A343J935"/>
<reference evidence="8 9" key="1">
    <citation type="submission" date="2016-08" db="EMBL/GenBank/DDBJ databases">
        <title>Complete Genome Sequence Of The Indigo Reducing Clostridium isatidis DSM15098.</title>
        <authorList>
            <person name="Little G.T."/>
            <person name="Minton N.P."/>
        </authorList>
    </citation>
    <scope>NUCLEOTIDE SEQUENCE [LARGE SCALE GENOMIC DNA]</scope>
    <source>
        <strain evidence="8 9">DSM 15098</strain>
    </source>
</reference>
<dbReference type="InterPro" id="IPR050515">
    <property type="entry name" value="Beta-lactam/transpept"/>
</dbReference>